<sequence>MQPAQPGPPEGPDLSQYEPMPLPQIGNQDPPPHVEYPFSAVGLLSVENDEWVLSTMLDGSEDTSRYRLRSNGLLVSEDRSNDPDDLMQIHGVWYGEQVLVCSVGPYGSPEKPRISLEGPCAIRE</sequence>
<dbReference type="Proteomes" id="UP000177159">
    <property type="component" value="Unassembled WGS sequence"/>
</dbReference>
<reference evidence="2 3" key="1">
    <citation type="journal article" date="2016" name="Nat. Commun.">
        <title>Thousands of microbial genomes shed light on interconnected biogeochemical processes in an aquifer system.</title>
        <authorList>
            <person name="Anantharaman K."/>
            <person name="Brown C.T."/>
            <person name="Hug L.A."/>
            <person name="Sharon I."/>
            <person name="Castelle C.J."/>
            <person name="Probst A.J."/>
            <person name="Thomas B.C."/>
            <person name="Singh A."/>
            <person name="Wilkins M.J."/>
            <person name="Karaoz U."/>
            <person name="Brodie E.L."/>
            <person name="Williams K.H."/>
            <person name="Hubbard S.S."/>
            <person name="Banfield J.F."/>
        </authorList>
    </citation>
    <scope>NUCLEOTIDE SEQUENCE [LARGE SCALE GENOMIC DNA]</scope>
</reference>
<evidence type="ECO:0000256" key="1">
    <source>
        <dbReference type="SAM" id="MobiDB-lite"/>
    </source>
</evidence>
<organism evidence="2 3">
    <name type="scientific">Candidatus Roizmanbacteria bacterium RIFCSPHIGHO2_02_FULL_37_24</name>
    <dbReference type="NCBI Taxonomy" id="1802037"/>
    <lineage>
        <taxon>Bacteria</taxon>
        <taxon>Candidatus Roizmaniibacteriota</taxon>
    </lineage>
</organism>
<proteinExistence type="predicted"/>
<comment type="caution">
    <text evidence="2">The sequence shown here is derived from an EMBL/GenBank/DDBJ whole genome shotgun (WGS) entry which is preliminary data.</text>
</comment>
<dbReference type="EMBL" id="MFZM01000031">
    <property type="protein sequence ID" value="OGK22871.1"/>
    <property type="molecule type" value="Genomic_DNA"/>
</dbReference>
<feature type="compositionally biased region" description="Pro residues" evidence="1">
    <location>
        <begin position="1"/>
        <end position="11"/>
    </location>
</feature>
<dbReference type="AlphaFoldDB" id="A0A1F7GVF3"/>
<feature type="region of interest" description="Disordered" evidence="1">
    <location>
        <begin position="1"/>
        <end position="34"/>
    </location>
</feature>
<evidence type="ECO:0000313" key="2">
    <source>
        <dbReference type="EMBL" id="OGK22871.1"/>
    </source>
</evidence>
<name>A0A1F7GVF3_9BACT</name>
<accession>A0A1F7GVF3</accession>
<protein>
    <submittedName>
        <fullName evidence="2">Uncharacterized protein</fullName>
    </submittedName>
</protein>
<gene>
    <name evidence="2" type="ORF">A3C24_05030</name>
</gene>
<evidence type="ECO:0000313" key="3">
    <source>
        <dbReference type="Proteomes" id="UP000177159"/>
    </source>
</evidence>